<evidence type="ECO:0000313" key="3">
    <source>
        <dbReference type="EMBL" id="KAG2386344.1"/>
    </source>
</evidence>
<proteinExistence type="predicted"/>
<dbReference type="GeneID" id="68095245"/>
<keyword evidence="4" id="KW-1185">Reference proteome</keyword>
<dbReference type="GO" id="GO:0007165">
    <property type="term" value="P:signal transduction"/>
    <property type="evidence" value="ECO:0007669"/>
    <property type="project" value="InterPro"/>
</dbReference>
<name>A0AA88GV92_NAELO</name>
<gene>
    <name evidence="3" type="ORF">C9374_002790</name>
</gene>
<reference evidence="3 4" key="1">
    <citation type="journal article" date="2018" name="BMC Genomics">
        <title>The genome of Naegleria lovaniensis, the basis for a comparative approach to unravel pathogenicity factors of the human pathogenic amoeba N. fowleri.</title>
        <authorList>
            <person name="Liechti N."/>
            <person name="Schurch N."/>
            <person name="Bruggmann R."/>
            <person name="Wittwer M."/>
        </authorList>
    </citation>
    <scope>NUCLEOTIDE SEQUENCE [LARGE SCALE GENOMIC DNA]</scope>
    <source>
        <strain evidence="3 4">ATCC 30569</strain>
    </source>
</reference>
<keyword evidence="1" id="KW-0547">Nucleotide-binding</keyword>
<dbReference type="InterPro" id="IPR001806">
    <property type="entry name" value="Small_GTPase"/>
</dbReference>
<evidence type="ECO:0000256" key="2">
    <source>
        <dbReference type="ARBA" id="ARBA00023134"/>
    </source>
</evidence>
<dbReference type="GO" id="GO:0003924">
    <property type="term" value="F:GTPase activity"/>
    <property type="evidence" value="ECO:0007669"/>
    <property type="project" value="InterPro"/>
</dbReference>
<protein>
    <recommendedName>
        <fullName evidence="5">Ras family small GTPase</fullName>
    </recommendedName>
</protein>
<dbReference type="AlphaFoldDB" id="A0AA88GV92"/>
<comment type="caution">
    <text evidence="3">The sequence shown here is derived from an EMBL/GenBank/DDBJ whole genome shotgun (WGS) entry which is preliminary data.</text>
</comment>
<dbReference type="NCBIfam" id="TIGR00231">
    <property type="entry name" value="small_GTP"/>
    <property type="match status" value="1"/>
</dbReference>
<organism evidence="3 4">
    <name type="scientific">Naegleria lovaniensis</name>
    <name type="common">Amoeba</name>
    <dbReference type="NCBI Taxonomy" id="51637"/>
    <lineage>
        <taxon>Eukaryota</taxon>
        <taxon>Discoba</taxon>
        <taxon>Heterolobosea</taxon>
        <taxon>Tetramitia</taxon>
        <taxon>Eutetramitia</taxon>
        <taxon>Vahlkampfiidae</taxon>
        <taxon>Naegleria</taxon>
    </lineage>
</organism>
<dbReference type="Gene3D" id="3.40.50.300">
    <property type="entry name" value="P-loop containing nucleotide triphosphate hydrolases"/>
    <property type="match status" value="1"/>
</dbReference>
<dbReference type="PROSITE" id="PS51419">
    <property type="entry name" value="RAB"/>
    <property type="match status" value="1"/>
</dbReference>
<dbReference type="InterPro" id="IPR020849">
    <property type="entry name" value="Small_GTPase_Ras-type"/>
</dbReference>
<dbReference type="GO" id="GO:0016020">
    <property type="term" value="C:membrane"/>
    <property type="evidence" value="ECO:0007669"/>
    <property type="project" value="InterPro"/>
</dbReference>
<dbReference type="Gene3D" id="1.20.1280.50">
    <property type="match status" value="1"/>
</dbReference>
<dbReference type="Proteomes" id="UP000816034">
    <property type="component" value="Unassembled WGS sequence"/>
</dbReference>
<dbReference type="RefSeq" id="XP_044550336.1">
    <property type="nucleotide sequence ID" value="XM_044692246.1"/>
</dbReference>
<evidence type="ECO:0000256" key="1">
    <source>
        <dbReference type="ARBA" id="ARBA00022741"/>
    </source>
</evidence>
<dbReference type="InterPro" id="IPR005225">
    <property type="entry name" value="Small_GTP-bd"/>
</dbReference>
<accession>A0AA88GV92</accession>
<dbReference type="PRINTS" id="PR00449">
    <property type="entry name" value="RASTRNSFRMNG"/>
</dbReference>
<dbReference type="SMART" id="SM00174">
    <property type="entry name" value="RHO"/>
    <property type="match status" value="1"/>
</dbReference>
<keyword evidence="2" id="KW-0342">GTP-binding</keyword>
<dbReference type="SMART" id="SM00175">
    <property type="entry name" value="RAB"/>
    <property type="match status" value="1"/>
</dbReference>
<sequence length="334" mass="39305">MSQHSLTSLPLEILSEIFKYLLHSDTSRNLINYKNDVSELCKLDLLCKQFSKNENYRNYMDEKYWKSILLRLVGINPCQSNDDVNKEHTIEPSVLDQLSKRTFKQSFGLMNHYLHQTNDEHHKLDRSLVNILIYGEGGVGKTSIARRVVENRFLEFYEPNMYEEFEKQIILDDATSVRVTLWDTAEHMEFSAMRDMYIRKCSSYIIVCDITDLKTLQGVEICVEQIIRCNDDENFPFLFMINKVDLIQNHHSQSITKSMVEKILKQQWITDFEIVETSAKENINLDEPLKTLVRKHCNFLPTHVKRQRRWFLKQIAKKGVRALNHNSKSSCGLM</sequence>
<dbReference type="InterPro" id="IPR027417">
    <property type="entry name" value="P-loop_NTPase"/>
</dbReference>
<dbReference type="Pfam" id="PF00071">
    <property type="entry name" value="Ras"/>
    <property type="match status" value="1"/>
</dbReference>
<evidence type="ECO:0008006" key="5">
    <source>
        <dbReference type="Google" id="ProtNLM"/>
    </source>
</evidence>
<dbReference type="PROSITE" id="PS51421">
    <property type="entry name" value="RAS"/>
    <property type="match status" value="1"/>
</dbReference>
<dbReference type="SUPFAM" id="SSF52540">
    <property type="entry name" value="P-loop containing nucleoside triphosphate hydrolases"/>
    <property type="match status" value="1"/>
</dbReference>
<dbReference type="PANTHER" id="PTHR24070">
    <property type="entry name" value="RAS, DI-RAS, AND RHEB FAMILY MEMBERS OF SMALL GTPASE SUPERFAMILY"/>
    <property type="match status" value="1"/>
</dbReference>
<dbReference type="GO" id="GO:0005525">
    <property type="term" value="F:GTP binding"/>
    <property type="evidence" value="ECO:0007669"/>
    <property type="project" value="UniProtKB-KW"/>
</dbReference>
<dbReference type="EMBL" id="PYSW02000016">
    <property type="protein sequence ID" value="KAG2386344.1"/>
    <property type="molecule type" value="Genomic_DNA"/>
</dbReference>
<dbReference type="SMART" id="SM00173">
    <property type="entry name" value="RAS"/>
    <property type="match status" value="1"/>
</dbReference>
<evidence type="ECO:0000313" key="4">
    <source>
        <dbReference type="Proteomes" id="UP000816034"/>
    </source>
</evidence>